<proteinExistence type="predicted"/>
<dbReference type="Proteomes" id="UP001497453">
    <property type="component" value="Chromosome 4"/>
</dbReference>
<protein>
    <submittedName>
        <fullName evidence="1">Uncharacterized protein</fullName>
    </submittedName>
</protein>
<gene>
    <name evidence="1" type="ORF">GFSPODELE1_LOCUS5857</name>
</gene>
<name>A0ABP1DEY1_9APHY</name>
<keyword evidence="2" id="KW-1185">Reference proteome</keyword>
<reference evidence="2" key="1">
    <citation type="submission" date="2024-04" db="EMBL/GenBank/DDBJ databases">
        <authorList>
            <person name="Shaw F."/>
            <person name="Minotto A."/>
        </authorList>
    </citation>
    <scope>NUCLEOTIDE SEQUENCE [LARGE SCALE GENOMIC DNA]</scope>
</reference>
<organism evidence="1 2">
    <name type="scientific">Somion occarium</name>
    <dbReference type="NCBI Taxonomy" id="3059160"/>
    <lineage>
        <taxon>Eukaryota</taxon>
        <taxon>Fungi</taxon>
        <taxon>Dikarya</taxon>
        <taxon>Basidiomycota</taxon>
        <taxon>Agaricomycotina</taxon>
        <taxon>Agaricomycetes</taxon>
        <taxon>Polyporales</taxon>
        <taxon>Cerrenaceae</taxon>
        <taxon>Somion</taxon>
    </lineage>
</organism>
<accession>A0ABP1DEY1</accession>
<evidence type="ECO:0000313" key="1">
    <source>
        <dbReference type="EMBL" id="CAL1706397.1"/>
    </source>
</evidence>
<dbReference type="EMBL" id="OZ037947">
    <property type="protein sequence ID" value="CAL1706397.1"/>
    <property type="molecule type" value="Genomic_DNA"/>
</dbReference>
<evidence type="ECO:0000313" key="2">
    <source>
        <dbReference type="Proteomes" id="UP001497453"/>
    </source>
</evidence>
<sequence>MKPWYLFLNPPDSHKLFLVIKLNILLIPRSLSANRSLHLGSMTQHSTGNRPLEKRKLDYVHLANGAEPRSPMSVTKSISQNHARNEASIIPRISFEPI</sequence>